<dbReference type="AlphaFoldDB" id="T5A5R4"/>
<dbReference type="Proteomes" id="UP000019374">
    <property type="component" value="Unassembled WGS sequence"/>
</dbReference>
<organism evidence="1 2">
    <name type="scientific">Ophiocordyceps sinensis (strain Co18 / CGMCC 3.14243)</name>
    <name type="common">Yarsagumba caterpillar fungus</name>
    <name type="synonym">Hirsutella sinensis</name>
    <dbReference type="NCBI Taxonomy" id="911162"/>
    <lineage>
        <taxon>Eukaryota</taxon>
        <taxon>Fungi</taxon>
        <taxon>Dikarya</taxon>
        <taxon>Ascomycota</taxon>
        <taxon>Pezizomycotina</taxon>
        <taxon>Sordariomycetes</taxon>
        <taxon>Hypocreomycetidae</taxon>
        <taxon>Hypocreales</taxon>
        <taxon>Ophiocordycipitaceae</taxon>
        <taxon>Ophiocordyceps</taxon>
    </lineage>
</organism>
<dbReference type="EMBL" id="KE656949">
    <property type="protein sequence ID" value="EQK97735.1"/>
    <property type="molecule type" value="Genomic_DNA"/>
</dbReference>
<sequence length="93" mass="8988">MLVEGSCKAGFAPVGAIIGATAGATAGACVDDGEAAVAAADEKEGDVGEAAGTDEGKAAFSDRAVVVFVAVSFSEKLFRNGSGYGGKASSARI</sequence>
<gene>
    <name evidence="1" type="ORF">OCS_06552</name>
</gene>
<name>T5A5R4_OPHSC</name>
<evidence type="ECO:0000313" key="1">
    <source>
        <dbReference type="EMBL" id="EQK97735.1"/>
    </source>
</evidence>
<accession>T5A5R4</accession>
<reference evidence="1 2" key="1">
    <citation type="journal article" date="2013" name="Chin. Sci. Bull.">
        <title>Genome survey uncovers the secrets of sex and lifestyle in caterpillar fungus.</title>
        <authorList>
            <person name="Hu X."/>
            <person name="Zhang Y."/>
            <person name="Xiao G."/>
            <person name="Zheng P."/>
            <person name="Xia Y."/>
            <person name="Zhang X."/>
            <person name="St Leger R.J."/>
            <person name="Liu X."/>
            <person name="Wang C."/>
        </authorList>
    </citation>
    <scope>NUCLEOTIDE SEQUENCE [LARGE SCALE GENOMIC DNA]</scope>
    <source>
        <strain evidence="2">Co18 / CGMCC 3.14243</strain>
        <tissue evidence="1">Fruit-body</tissue>
    </source>
</reference>
<proteinExistence type="predicted"/>
<protein>
    <submittedName>
        <fullName evidence="1">Uncharacterized protein</fullName>
    </submittedName>
</protein>
<dbReference type="HOGENOM" id="CLU_2400269_0_0_1"/>
<evidence type="ECO:0000313" key="2">
    <source>
        <dbReference type="Proteomes" id="UP000019374"/>
    </source>
</evidence>